<dbReference type="InterPro" id="IPR010982">
    <property type="entry name" value="Lambda_DNA-bd_dom_sf"/>
</dbReference>
<gene>
    <name evidence="3" type="ORF">ACFQ1X_01680</name>
</gene>
<dbReference type="EMBL" id="JBHTKI010000003">
    <property type="protein sequence ID" value="MFD1030150.1"/>
    <property type="molecule type" value="Genomic_DNA"/>
</dbReference>
<sequence>MAFNAKNFGQILRFLREHDGLSMLSLGEKLGTSASRIKSWENGDSVPSVKWIVALCEVLDVPYEVLLETEKEEIIHYSDQEWDDIMNGVRPEDKVSAENIMMAEMTKADYLEKLLAISSSLGRQDLLELCALAEVKADKNRSYS</sequence>
<dbReference type="RefSeq" id="WP_144840404.1">
    <property type="nucleotide sequence ID" value="NZ_JBHTKI010000003.1"/>
</dbReference>
<keyword evidence="4" id="KW-1185">Reference proteome</keyword>
<evidence type="ECO:0000256" key="1">
    <source>
        <dbReference type="ARBA" id="ARBA00023125"/>
    </source>
</evidence>
<dbReference type="InterPro" id="IPR001387">
    <property type="entry name" value="Cro/C1-type_HTH"/>
</dbReference>
<dbReference type="SMART" id="SM00530">
    <property type="entry name" value="HTH_XRE"/>
    <property type="match status" value="1"/>
</dbReference>
<evidence type="ECO:0000313" key="3">
    <source>
        <dbReference type="EMBL" id="MFD1030150.1"/>
    </source>
</evidence>
<dbReference type="CDD" id="cd00093">
    <property type="entry name" value="HTH_XRE"/>
    <property type="match status" value="1"/>
</dbReference>
<dbReference type="Pfam" id="PF01381">
    <property type="entry name" value="HTH_3"/>
    <property type="match status" value="1"/>
</dbReference>
<dbReference type="Gene3D" id="1.10.260.40">
    <property type="entry name" value="lambda repressor-like DNA-binding domains"/>
    <property type="match status" value="1"/>
</dbReference>
<proteinExistence type="predicted"/>
<comment type="caution">
    <text evidence="3">The sequence shown here is derived from an EMBL/GenBank/DDBJ whole genome shotgun (WGS) entry which is preliminary data.</text>
</comment>
<dbReference type="PANTHER" id="PTHR46558:SF4">
    <property type="entry name" value="DNA-BIDING PHAGE PROTEIN"/>
    <property type="match status" value="1"/>
</dbReference>
<accession>A0ABW3L6R3</accession>
<evidence type="ECO:0000259" key="2">
    <source>
        <dbReference type="PROSITE" id="PS50943"/>
    </source>
</evidence>
<keyword evidence="1" id="KW-0238">DNA-binding</keyword>
<dbReference type="Proteomes" id="UP001597109">
    <property type="component" value="Unassembled WGS sequence"/>
</dbReference>
<dbReference type="SUPFAM" id="SSF47413">
    <property type="entry name" value="lambda repressor-like DNA-binding domains"/>
    <property type="match status" value="1"/>
</dbReference>
<organism evidence="3 4">
    <name type="scientific">Metaplanococcus flavidus</name>
    <dbReference type="NCBI Taxonomy" id="569883"/>
    <lineage>
        <taxon>Bacteria</taxon>
        <taxon>Bacillati</taxon>
        <taxon>Bacillota</taxon>
        <taxon>Bacilli</taxon>
        <taxon>Bacillales</taxon>
        <taxon>Caryophanaceae</taxon>
        <taxon>Metaplanococcus</taxon>
    </lineage>
</organism>
<feature type="domain" description="HTH cro/C1-type" evidence="2">
    <location>
        <begin position="12"/>
        <end position="66"/>
    </location>
</feature>
<dbReference type="PROSITE" id="PS50943">
    <property type="entry name" value="HTH_CROC1"/>
    <property type="match status" value="1"/>
</dbReference>
<dbReference type="PANTHER" id="PTHR46558">
    <property type="entry name" value="TRACRIPTIONAL REGULATORY PROTEIN-RELATED-RELATED"/>
    <property type="match status" value="1"/>
</dbReference>
<reference evidence="4" key="1">
    <citation type="journal article" date="2019" name="Int. J. Syst. Evol. Microbiol.">
        <title>The Global Catalogue of Microorganisms (GCM) 10K type strain sequencing project: providing services to taxonomists for standard genome sequencing and annotation.</title>
        <authorList>
            <consortium name="The Broad Institute Genomics Platform"/>
            <consortium name="The Broad Institute Genome Sequencing Center for Infectious Disease"/>
            <person name="Wu L."/>
            <person name="Ma J."/>
        </authorList>
    </citation>
    <scope>NUCLEOTIDE SEQUENCE [LARGE SCALE GENOMIC DNA]</scope>
    <source>
        <strain evidence="4">CCUG 56756</strain>
    </source>
</reference>
<evidence type="ECO:0000313" key="4">
    <source>
        <dbReference type="Proteomes" id="UP001597109"/>
    </source>
</evidence>
<name>A0ABW3L6R3_9BACL</name>
<protein>
    <submittedName>
        <fullName evidence="3">Helix-turn-helix domain-containing protein</fullName>
    </submittedName>
</protein>